<name>W1PX78_AMBTC</name>
<keyword evidence="8" id="KW-0862">Zinc</keyword>
<keyword evidence="10 12" id="KW-0472">Membrane</keyword>
<dbReference type="HOGENOM" id="CLU_1181616_0_0_1"/>
<dbReference type="Gramene" id="ERN12549">
    <property type="protein sequence ID" value="ERN12549"/>
    <property type="gene ID" value="AMTR_s00025p00204720"/>
</dbReference>
<gene>
    <name evidence="13" type="ORF">AMTR_s00025p00204720</name>
</gene>
<dbReference type="GO" id="GO:0016020">
    <property type="term" value="C:membrane"/>
    <property type="evidence" value="ECO:0007669"/>
    <property type="project" value="UniProtKB-SubCell"/>
</dbReference>
<evidence type="ECO:0000256" key="3">
    <source>
        <dbReference type="ARBA" id="ARBA00022679"/>
    </source>
</evidence>
<organism evidence="13 14">
    <name type="scientific">Amborella trichopoda</name>
    <dbReference type="NCBI Taxonomy" id="13333"/>
    <lineage>
        <taxon>Eukaryota</taxon>
        <taxon>Viridiplantae</taxon>
        <taxon>Streptophyta</taxon>
        <taxon>Embryophyta</taxon>
        <taxon>Tracheophyta</taxon>
        <taxon>Spermatophyta</taxon>
        <taxon>Magnoliopsida</taxon>
        <taxon>Amborellales</taxon>
        <taxon>Amborellaceae</taxon>
        <taxon>Amborella</taxon>
    </lineage>
</organism>
<protein>
    <submittedName>
        <fullName evidence="13">Uncharacterized protein</fullName>
    </submittedName>
</protein>
<evidence type="ECO:0000256" key="6">
    <source>
        <dbReference type="ARBA" id="ARBA00022771"/>
    </source>
</evidence>
<keyword evidence="14" id="KW-1185">Reference proteome</keyword>
<dbReference type="Proteomes" id="UP000017836">
    <property type="component" value="Unassembled WGS sequence"/>
</dbReference>
<comment type="pathway">
    <text evidence="2">Protein modification; protein ubiquitination.</text>
</comment>
<evidence type="ECO:0000313" key="13">
    <source>
        <dbReference type="EMBL" id="ERN12549.1"/>
    </source>
</evidence>
<evidence type="ECO:0000256" key="11">
    <source>
        <dbReference type="ARBA" id="ARBA00024209"/>
    </source>
</evidence>
<evidence type="ECO:0000256" key="4">
    <source>
        <dbReference type="ARBA" id="ARBA00022692"/>
    </source>
</evidence>
<dbReference type="EMBL" id="KI392614">
    <property type="protein sequence ID" value="ERN12549.1"/>
    <property type="molecule type" value="Genomic_DNA"/>
</dbReference>
<reference evidence="14" key="1">
    <citation type="journal article" date="2013" name="Science">
        <title>The Amborella genome and the evolution of flowering plants.</title>
        <authorList>
            <consortium name="Amborella Genome Project"/>
        </authorList>
    </citation>
    <scope>NUCLEOTIDE SEQUENCE [LARGE SCALE GENOMIC DNA]</scope>
</reference>
<evidence type="ECO:0000256" key="2">
    <source>
        <dbReference type="ARBA" id="ARBA00004906"/>
    </source>
</evidence>
<keyword evidence="9 12" id="KW-1133">Transmembrane helix</keyword>
<evidence type="ECO:0000256" key="10">
    <source>
        <dbReference type="ARBA" id="ARBA00023136"/>
    </source>
</evidence>
<dbReference type="AlphaFoldDB" id="W1PX78"/>
<keyword evidence="5" id="KW-0479">Metal-binding</keyword>
<keyword evidence="6" id="KW-0863">Zinc-finger</keyword>
<dbReference type="eggNOG" id="KOG0800">
    <property type="taxonomic scope" value="Eukaryota"/>
</dbReference>
<dbReference type="GO" id="GO:0008270">
    <property type="term" value="F:zinc ion binding"/>
    <property type="evidence" value="ECO:0007669"/>
    <property type="project" value="UniProtKB-KW"/>
</dbReference>
<keyword evidence="4 12" id="KW-0812">Transmembrane</keyword>
<evidence type="ECO:0000256" key="8">
    <source>
        <dbReference type="ARBA" id="ARBA00022833"/>
    </source>
</evidence>
<comment type="similarity">
    <text evidence="11">Belongs to the RING-type zinc finger family. ATL subfamily.</text>
</comment>
<proteinExistence type="inferred from homology"/>
<sequence length="235" mass="25917">MSWVFSESKRSLISSFIPPSPPPQPEVFNGFLHQNQLNPSPYNFQNETSTNKISPDVLFIIIILAVVFFISGLLHLLVRFLLRPQSPSPREPELSDSANTFQGQLQQLFNLHDSGVDQAFIDALPIFIYKAIMGSETEPPFDCSVCLCEQSPHLIVQCADASSGAKISFASSGAKISFYCSEIVAMLSISIASIHGYCLALHAHFLGGASPLISMEFLFILSGTKLGFLERWRMV</sequence>
<keyword evidence="3" id="KW-0808">Transferase</keyword>
<dbReference type="PANTHER" id="PTHR45768">
    <property type="entry name" value="E3 UBIQUITIN-PROTEIN LIGASE RNF13-LIKE"/>
    <property type="match status" value="1"/>
</dbReference>
<evidence type="ECO:0000256" key="7">
    <source>
        <dbReference type="ARBA" id="ARBA00022786"/>
    </source>
</evidence>
<dbReference type="GO" id="GO:0016740">
    <property type="term" value="F:transferase activity"/>
    <property type="evidence" value="ECO:0007669"/>
    <property type="project" value="UniProtKB-KW"/>
</dbReference>
<evidence type="ECO:0000313" key="14">
    <source>
        <dbReference type="Proteomes" id="UP000017836"/>
    </source>
</evidence>
<evidence type="ECO:0000256" key="1">
    <source>
        <dbReference type="ARBA" id="ARBA00004167"/>
    </source>
</evidence>
<feature type="transmembrane region" description="Helical" evidence="12">
    <location>
        <begin position="57"/>
        <end position="82"/>
    </location>
</feature>
<evidence type="ECO:0000256" key="9">
    <source>
        <dbReference type="ARBA" id="ARBA00022989"/>
    </source>
</evidence>
<accession>W1PX78</accession>
<evidence type="ECO:0000256" key="12">
    <source>
        <dbReference type="SAM" id="Phobius"/>
    </source>
</evidence>
<keyword evidence="7" id="KW-0833">Ubl conjugation pathway</keyword>
<comment type="subcellular location">
    <subcellularLocation>
        <location evidence="1">Membrane</location>
        <topology evidence="1">Single-pass membrane protein</topology>
    </subcellularLocation>
</comment>
<dbReference type="PANTHER" id="PTHR45768:SF18">
    <property type="entry name" value="RING-H2 FINGER PROTEIN ATL47-RELATED"/>
    <property type="match status" value="1"/>
</dbReference>
<evidence type="ECO:0000256" key="5">
    <source>
        <dbReference type="ARBA" id="ARBA00022723"/>
    </source>
</evidence>